<proteinExistence type="predicted"/>
<sequence length="81" mass="8917">MYDRYTDMDFADAKPVSQVPALAERQAEQGNKSRITMRVDSETLTIFKAREEMSGGSYQTLIAPVLKPLTLSPAVCDSCTA</sequence>
<dbReference type="InterPro" id="IPR025528">
    <property type="entry name" value="BrnA_antitoxin"/>
</dbReference>
<organism evidence="1 2">
    <name type="scientific">Methylomonas albis</name>
    <dbReference type="NCBI Taxonomy" id="1854563"/>
    <lineage>
        <taxon>Bacteria</taxon>
        <taxon>Pseudomonadati</taxon>
        <taxon>Pseudomonadota</taxon>
        <taxon>Gammaproteobacteria</taxon>
        <taxon>Methylococcales</taxon>
        <taxon>Methylococcaceae</taxon>
        <taxon>Methylomonas</taxon>
    </lineage>
</organism>
<dbReference type="Pfam" id="PF14384">
    <property type="entry name" value="BrnA_antitoxin"/>
    <property type="match status" value="1"/>
</dbReference>
<name>A0ABR9D294_9GAMM</name>
<dbReference type="Proteomes" id="UP000652176">
    <property type="component" value="Unassembled WGS sequence"/>
</dbReference>
<gene>
    <name evidence="1" type="ORF">IE877_10755</name>
</gene>
<dbReference type="EMBL" id="JACXSS010000001">
    <property type="protein sequence ID" value="MBD9356364.1"/>
    <property type="molecule type" value="Genomic_DNA"/>
</dbReference>
<evidence type="ECO:0000313" key="1">
    <source>
        <dbReference type="EMBL" id="MBD9356364.1"/>
    </source>
</evidence>
<evidence type="ECO:0000313" key="2">
    <source>
        <dbReference type="Proteomes" id="UP000652176"/>
    </source>
</evidence>
<comment type="caution">
    <text evidence="1">The sequence shown here is derived from an EMBL/GenBank/DDBJ whole genome shotgun (WGS) entry which is preliminary data.</text>
</comment>
<keyword evidence="2" id="KW-1185">Reference proteome</keyword>
<accession>A0ABR9D294</accession>
<protein>
    <submittedName>
        <fullName evidence="1">BrnA antitoxin family protein</fullName>
    </submittedName>
</protein>
<reference evidence="1 2" key="1">
    <citation type="submission" date="2020-09" db="EMBL/GenBank/DDBJ databases">
        <title>Methylomonas albis sp. nov. and Methylomonas fluvii sp. nov.: Two cold-adapted methanotrophs from the River Elbe and an amended description of Methylovulum psychrotolerans strain Eb1.</title>
        <authorList>
            <person name="Bussmann I.K."/>
            <person name="Klings K.-W."/>
            <person name="Warnstedt J."/>
            <person name="Hoppert M."/>
            <person name="Saborowski A."/>
            <person name="Horn F."/>
            <person name="Liebner S."/>
        </authorList>
    </citation>
    <scope>NUCLEOTIDE SEQUENCE [LARGE SCALE GENOMIC DNA]</scope>
    <source>
        <strain evidence="1 2">EbA</strain>
    </source>
</reference>